<reference evidence="2" key="1">
    <citation type="submission" date="2016-04" db="EMBL/GenBank/DDBJ databases">
        <authorList>
            <person name="Evans L.H."/>
            <person name="Alamgir A."/>
            <person name="Owens N."/>
            <person name="Weber N.D."/>
            <person name="Virtaneva K."/>
            <person name="Barbian K."/>
            <person name="Babar A."/>
            <person name="Rosenke K."/>
        </authorList>
    </citation>
    <scope>NUCLEOTIDE SEQUENCE</scope>
    <source>
        <strain evidence="2">86-2</strain>
    </source>
</reference>
<organism evidence="2">
    <name type="scientific">uncultured Dysgonomonas sp</name>
    <dbReference type="NCBI Taxonomy" id="206096"/>
    <lineage>
        <taxon>Bacteria</taxon>
        <taxon>Pseudomonadati</taxon>
        <taxon>Bacteroidota</taxon>
        <taxon>Bacteroidia</taxon>
        <taxon>Bacteroidales</taxon>
        <taxon>Dysgonomonadaceae</taxon>
        <taxon>Dysgonomonas</taxon>
        <taxon>environmental samples</taxon>
    </lineage>
</organism>
<dbReference type="Gene3D" id="3.30.470.30">
    <property type="entry name" value="DNA ligase/mRNA capping enzyme"/>
    <property type="match status" value="1"/>
</dbReference>
<evidence type="ECO:0000313" key="2">
    <source>
        <dbReference type="EMBL" id="SBW03738.1"/>
    </source>
</evidence>
<dbReference type="Pfam" id="PF09414">
    <property type="entry name" value="RNA_ligase"/>
    <property type="match status" value="1"/>
</dbReference>
<name>A0A212JWJ1_9BACT</name>
<dbReference type="InterPro" id="IPR021122">
    <property type="entry name" value="RNA_ligase_dom_REL/Rnl2"/>
</dbReference>
<proteinExistence type="predicted"/>
<accession>A0A212JWJ1</accession>
<evidence type="ECO:0000259" key="1">
    <source>
        <dbReference type="Pfam" id="PF09414"/>
    </source>
</evidence>
<protein>
    <recommendedName>
        <fullName evidence="1">RNA ligase domain-containing protein</fullName>
    </recommendedName>
</protein>
<dbReference type="PANTHER" id="PTHR43883">
    <property type="entry name" value="SLR0207 PROTEIN"/>
    <property type="match status" value="1"/>
</dbReference>
<sequence length="246" mass="29248">MLSQKYSRTYHFPFSPGTTSGDRFNHTYWEDIQEVETLVHTEKLDGENNCLNQFGVFARSHVAPTTSPWTSQLRERWELMKNDLGNIELFGENLYAVHSIEYKHIEEYYFVFAVRQLDKWLSWEEVKFYAAMFDLPTVPELAIEPTKDLTKEALQIKIENWAQEESVFGSLSPFTGENCTREGVVTRNKEEYLVEEFMHNVFKYVRKGHVKTDEHWTRNWKRAKLYWETEYGKEDKLCFVVVKLLS</sequence>
<gene>
    <name evidence="2" type="ORF">KL86DYS2_12489</name>
</gene>
<dbReference type="RefSeq" id="WP_296950171.1">
    <property type="nucleotide sequence ID" value="NZ_LT599021.1"/>
</dbReference>
<dbReference type="AlphaFoldDB" id="A0A212JWJ1"/>
<dbReference type="PANTHER" id="PTHR43883:SF1">
    <property type="entry name" value="GLUCONOKINASE"/>
    <property type="match status" value="1"/>
</dbReference>
<dbReference type="InterPro" id="IPR052732">
    <property type="entry name" value="Cell-binding_unc_protein"/>
</dbReference>
<dbReference type="SUPFAM" id="SSF56091">
    <property type="entry name" value="DNA ligase/mRNA capping enzyme, catalytic domain"/>
    <property type="match status" value="1"/>
</dbReference>
<dbReference type="EMBL" id="FLUL01000001">
    <property type="protein sequence ID" value="SBW03738.1"/>
    <property type="molecule type" value="Genomic_DNA"/>
</dbReference>
<feature type="domain" description="RNA ligase" evidence="1">
    <location>
        <begin position="37"/>
        <end position="205"/>
    </location>
</feature>